<dbReference type="Pfam" id="PF10739">
    <property type="entry name" value="DUF2550"/>
    <property type="match status" value="1"/>
</dbReference>
<dbReference type="AlphaFoldDB" id="A0A9W5RE72"/>
<dbReference type="EMBL" id="AGWN01000001">
    <property type="protein sequence ID" value="EPD30745.1"/>
    <property type="molecule type" value="Genomic_DNA"/>
</dbReference>
<sequence length="136" mass="15395">MNVLGGILVALLIALLALALIALLVLVIRVRRIGRIVGTFECWYRPDASAGWISGMARFGQRDLQWFRLVGFLVGPQLRMPREGLNVSAPIHRQEGVVEVILTYGDSVRHLAMREEWYNGLISWIESGPPRPREEY</sequence>
<accession>A0A9W5RE72</accession>
<evidence type="ECO:0000313" key="3">
    <source>
        <dbReference type="Proteomes" id="UP000014387"/>
    </source>
</evidence>
<keyword evidence="1" id="KW-1133">Transmembrane helix</keyword>
<evidence type="ECO:0000313" key="2">
    <source>
        <dbReference type="EMBL" id="EPD30745.1"/>
    </source>
</evidence>
<name>A0A9W5RE72_9ACTO</name>
<dbReference type="OrthoDB" id="3267160at2"/>
<evidence type="ECO:0000256" key="1">
    <source>
        <dbReference type="SAM" id="Phobius"/>
    </source>
</evidence>
<dbReference type="Proteomes" id="UP000014387">
    <property type="component" value="Unassembled WGS sequence"/>
</dbReference>
<reference evidence="2 3" key="1">
    <citation type="submission" date="2013-05" db="EMBL/GenBank/DDBJ databases">
        <title>The Genome Sequence of Actinomyces europaeus ACS-120-V-COL10B.</title>
        <authorList>
            <consortium name="The Broad Institute Genomics Platform"/>
            <person name="Earl A."/>
            <person name="Ward D."/>
            <person name="Feldgarden M."/>
            <person name="Gevers D."/>
            <person name="Saerens B."/>
            <person name="Vaneechoutte M."/>
            <person name="Walker B."/>
            <person name="Young S."/>
            <person name="Zeng Q."/>
            <person name="Gargeya S."/>
            <person name="Fitzgerald M."/>
            <person name="Haas B."/>
            <person name="Abouelleil A."/>
            <person name="Allen A.W."/>
            <person name="Alvarado L."/>
            <person name="Arachchi H.M."/>
            <person name="Berlin A.M."/>
            <person name="Chapman S.B."/>
            <person name="Gainer-Dewar J."/>
            <person name="Goldberg J."/>
            <person name="Griggs A."/>
            <person name="Gujja S."/>
            <person name="Hansen M."/>
            <person name="Howarth C."/>
            <person name="Imamovic A."/>
            <person name="Ireland A."/>
            <person name="Larimer J."/>
            <person name="McCowan C."/>
            <person name="Murphy C."/>
            <person name="Pearson M."/>
            <person name="Poon T.W."/>
            <person name="Priest M."/>
            <person name="Roberts A."/>
            <person name="Saif S."/>
            <person name="Shea T."/>
            <person name="Sisk P."/>
            <person name="Sykes S."/>
            <person name="Wortman J."/>
            <person name="Nusbaum C."/>
            <person name="Birren B."/>
        </authorList>
    </citation>
    <scope>NUCLEOTIDE SEQUENCE [LARGE SCALE GENOMIC DNA]</scope>
    <source>
        <strain evidence="2 3">ACS-120-V-Col10b</strain>
    </source>
</reference>
<dbReference type="RefSeq" id="WP_016443857.1">
    <property type="nucleotide sequence ID" value="NZ_KE150266.1"/>
</dbReference>
<keyword evidence="1" id="KW-0812">Transmembrane</keyword>
<evidence type="ECO:0008006" key="4">
    <source>
        <dbReference type="Google" id="ProtNLM"/>
    </source>
</evidence>
<proteinExistence type="predicted"/>
<organism evidence="2 3">
    <name type="scientific">Gleimia europaea ACS-120-V-Col10b</name>
    <dbReference type="NCBI Taxonomy" id="883069"/>
    <lineage>
        <taxon>Bacteria</taxon>
        <taxon>Bacillati</taxon>
        <taxon>Actinomycetota</taxon>
        <taxon>Actinomycetes</taxon>
        <taxon>Actinomycetales</taxon>
        <taxon>Actinomycetaceae</taxon>
        <taxon>Gleimia</taxon>
    </lineage>
</organism>
<comment type="caution">
    <text evidence="2">The sequence shown here is derived from an EMBL/GenBank/DDBJ whole genome shotgun (WGS) entry which is preliminary data.</text>
</comment>
<gene>
    <name evidence="2" type="ORF">HMPREF9238_00499</name>
</gene>
<protein>
    <recommendedName>
        <fullName evidence="4">DUF2550 domain-containing protein</fullName>
    </recommendedName>
</protein>
<keyword evidence="3" id="KW-1185">Reference proteome</keyword>
<feature type="transmembrane region" description="Helical" evidence="1">
    <location>
        <begin position="6"/>
        <end position="28"/>
    </location>
</feature>
<dbReference type="InterPro" id="IPR019675">
    <property type="entry name" value="DUF2550"/>
</dbReference>
<keyword evidence="1" id="KW-0472">Membrane</keyword>